<dbReference type="PROSITE" id="PS50995">
    <property type="entry name" value="HTH_MARR_2"/>
    <property type="match status" value="1"/>
</dbReference>
<dbReference type="InterPro" id="IPR036388">
    <property type="entry name" value="WH-like_DNA-bd_sf"/>
</dbReference>
<dbReference type="InterPro" id="IPR000835">
    <property type="entry name" value="HTH_MarR-typ"/>
</dbReference>
<dbReference type="InterPro" id="IPR036390">
    <property type="entry name" value="WH_DNA-bd_sf"/>
</dbReference>
<dbReference type="PRINTS" id="PR00598">
    <property type="entry name" value="HTHMARR"/>
</dbReference>
<dbReference type="GO" id="GO:0003700">
    <property type="term" value="F:DNA-binding transcription factor activity"/>
    <property type="evidence" value="ECO:0007669"/>
    <property type="project" value="InterPro"/>
</dbReference>
<dbReference type="EMBL" id="QGMY01000006">
    <property type="protein sequence ID" value="PWR72667.1"/>
    <property type="molecule type" value="Genomic_DNA"/>
</dbReference>
<dbReference type="Gene3D" id="1.10.10.10">
    <property type="entry name" value="Winged helix-like DNA-binding domain superfamily/Winged helix DNA-binding domain"/>
    <property type="match status" value="1"/>
</dbReference>
<dbReference type="GO" id="GO:0006950">
    <property type="term" value="P:response to stress"/>
    <property type="evidence" value="ECO:0007669"/>
    <property type="project" value="TreeGrafter"/>
</dbReference>
<accession>A0A2V2N8P7</accession>
<dbReference type="Pfam" id="PF01047">
    <property type="entry name" value="MarR"/>
    <property type="match status" value="1"/>
</dbReference>
<gene>
    <name evidence="2" type="ORF">DK846_06810</name>
</gene>
<comment type="caution">
    <text evidence="2">The sequence shown here is derived from an EMBL/GenBank/DDBJ whole genome shotgun (WGS) entry which is preliminary data.</text>
</comment>
<dbReference type="SUPFAM" id="SSF46785">
    <property type="entry name" value="Winged helix' DNA-binding domain"/>
    <property type="match status" value="1"/>
</dbReference>
<organism evidence="2 3">
    <name type="scientific">Methanospirillum lacunae</name>
    <dbReference type="NCBI Taxonomy" id="668570"/>
    <lineage>
        <taxon>Archaea</taxon>
        <taxon>Methanobacteriati</taxon>
        <taxon>Methanobacteriota</taxon>
        <taxon>Stenosarchaea group</taxon>
        <taxon>Methanomicrobia</taxon>
        <taxon>Methanomicrobiales</taxon>
        <taxon>Methanospirillaceae</taxon>
        <taxon>Methanospirillum</taxon>
    </lineage>
</organism>
<proteinExistence type="predicted"/>
<name>A0A2V2N8P7_9EURY</name>
<evidence type="ECO:0000313" key="2">
    <source>
        <dbReference type="EMBL" id="PWR72667.1"/>
    </source>
</evidence>
<feature type="domain" description="HTH marR-type" evidence="1">
    <location>
        <begin position="1"/>
        <end position="139"/>
    </location>
</feature>
<keyword evidence="3" id="KW-1185">Reference proteome</keyword>
<dbReference type="InterPro" id="IPR039422">
    <property type="entry name" value="MarR/SlyA-like"/>
</dbReference>
<dbReference type="PANTHER" id="PTHR33164">
    <property type="entry name" value="TRANSCRIPTIONAL REGULATOR, MARR FAMILY"/>
    <property type="match status" value="1"/>
</dbReference>
<dbReference type="SMART" id="SM00347">
    <property type="entry name" value="HTH_MARR"/>
    <property type="match status" value="1"/>
</dbReference>
<evidence type="ECO:0000313" key="3">
    <source>
        <dbReference type="Proteomes" id="UP000245657"/>
    </source>
</evidence>
<reference evidence="2 3" key="1">
    <citation type="submission" date="2018-05" db="EMBL/GenBank/DDBJ databases">
        <title>Draft genome of Methanospirillum lacunae Ki8-1.</title>
        <authorList>
            <person name="Dueholm M.S."/>
            <person name="Nielsen P.H."/>
            <person name="Bakmann L.F."/>
            <person name="Otzen D.E."/>
        </authorList>
    </citation>
    <scope>NUCLEOTIDE SEQUENCE [LARGE SCALE GENOMIC DNA]</scope>
    <source>
        <strain evidence="2 3">Ki8-1</strain>
    </source>
</reference>
<dbReference type="GeneID" id="97548649"/>
<dbReference type="RefSeq" id="WP_109968178.1">
    <property type="nucleotide sequence ID" value="NZ_CP176093.1"/>
</dbReference>
<dbReference type="PANTHER" id="PTHR33164:SF43">
    <property type="entry name" value="HTH-TYPE TRANSCRIPTIONAL REPRESSOR YETL"/>
    <property type="match status" value="1"/>
</dbReference>
<dbReference type="AlphaFoldDB" id="A0A2V2N8P7"/>
<protein>
    <submittedName>
        <fullName evidence="2">MarR family transcriptional regulator</fullName>
    </submittedName>
</protein>
<evidence type="ECO:0000259" key="1">
    <source>
        <dbReference type="PROSITE" id="PS50995"/>
    </source>
</evidence>
<sequence length="139" mass="16067">MTAKKEHLFQVFDTLIRLKNECSCSIFSACELSDITVKQINYLKMIDAHDEVTFSRLAEITQNSKPTITEMMHKLDRMGCVYRQPCPHDGRINYIRLTGRGESIARSEQRALQQVVERLVDSLDDHEINLLIEILQKVS</sequence>
<dbReference type="OrthoDB" id="106463at2157"/>
<dbReference type="Proteomes" id="UP000245657">
    <property type="component" value="Unassembled WGS sequence"/>
</dbReference>